<keyword evidence="2" id="KW-1185">Reference proteome</keyword>
<dbReference type="EMBL" id="KN818365">
    <property type="protein sequence ID" value="KIL57553.1"/>
    <property type="molecule type" value="Genomic_DNA"/>
</dbReference>
<sequence>MWGTLALEIIFEIFGHFLPGLKVSITKHHQFPWSLGQVCMTWRNAFLTFPQLWRMRSGNHTISFRFTAWLSLQCPCLSPSPSPETLCCGQILDRLVEQSTRWRDAYFLMDICEAETLYRVKNRLPMLRSLQCRFVRYGTQVDMQDLNDMLVDAPRLTRISLDENIKWNIDWSSMT</sequence>
<dbReference type="OrthoDB" id="3365698at2759"/>
<dbReference type="InParanoid" id="A0A0C2WMV6"/>
<accession>A0A0C2WMV6</accession>
<name>A0A0C2WMV6_AMAMK</name>
<protein>
    <recommendedName>
        <fullName evidence="3">F-box domain-containing protein</fullName>
    </recommendedName>
</protein>
<evidence type="ECO:0000313" key="2">
    <source>
        <dbReference type="Proteomes" id="UP000054549"/>
    </source>
</evidence>
<feature type="non-terminal residue" evidence="1">
    <location>
        <position position="175"/>
    </location>
</feature>
<dbReference type="AlphaFoldDB" id="A0A0C2WMV6"/>
<gene>
    <name evidence="1" type="ORF">M378DRAFT_171619</name>
</gene>
<evidence type="ECO:0000313" key="1">
    <source>
        <dbReference type="EMBL" id="KIL57553.1"/>
    </source>
</evidence>
<dbReference type="Proteomes" id="UP000054549">
    <property type="component" value="Unassembled WGS sequence"/>
</dbReference>
<dbReference type="HOGENOM" id="CLU_1536094_0_0_1"/>
<evidence type="ECO:0008006" key="3">
    <source>
        <dbReference type="Google" id="ProtNLM"/>
    </source>
</evidence>
<feature type="non-terminal residue" evidence="1">
    <location>
        <position position="1"/>
    </location>
</feature>
<organism evidence="1 2">
    <name type="scientific">Amanita muscaria (strain Koide BX008)</name>
    <dbReference type="NCBI Taxonomy" id="946122"/>
    <lineage>
        <taxon>Eukaryota</taxon>
        <taxon>Fungi</taxon>
        <taxon>Dikarya</taxon>
        <taxon>Basidiomycota</taxon>
        <taxon>Agaricomycotina</taxon>
        <taxon>Agaricomycetes</taxon>
        <taxon>Agaricomycetidae</taxon>
        <taxon>Agaricales</taxon>
        <taxon>Pluteineae</taxon>
        <taxon>Amanitaceae</taxon>
        <taxon>Amanita</taxon>
    </lineage>
</organism>
<proteinExistence type="predicted"/>
<reference evidence="1 2" key="1">
    <citation type="submission" date="2014-04" db="EMBL/GenBank/DDBJ databases">
        <title>Evolutionary Origins and Diversification of the Mycorrhizal Mutualists.</title>
        <authorList>
            <consortium name="DOE Joint Genome Institute"/>
            <consortium name="Mycorrhizal Genomics Consortium"/>
            <person name="Kohler A."/>
            <person name="Kuo A."/>
            <person name="Nagy L.G."/>
            <person name="Floudas D."/>
            <person name="Copeland A."/>
            <person name="Barry K.W."/>
            <person name="Cichocki N."/>
            <person name="Veneault-Fourrey C."/>
            <person name="LaButti K."/>
            <person name="Lindquist E.A."/>
            <person name="Lipzen A."/>
            <person name="Lundell T."/>
            <person name="Morin E."/>
            <person name="Murat C."/>
            <person name="Riley R."/>
            <person name="Ohm R."/>
            <person name="Sun H."/>
            <person name="Tunlid A."/>
            <person name="Henrissat B."/>
            <person name="Grigoriev I.V."/>
            <person name="Hibbett D.S."/>
            <person name="Martin F."/>
        </authorList>
    </citation>
    <scope>NUCLEOTIDE SEQUENCE [LARGE SCALE GENOMIC DNA]</scope>
    <source>
        <strain evidence="1 2">Koide BX008</strain>
    </source>
</reference>